<keyword evidence="14" id="KW-1185">Reference proteome</keyword>
<comment type="caution">
    <text evidence="13">The sequence shown here is derived from an EMBL/GenBank/DDBJ whole genome shotgun (WGS) entry which is preliminary data.</text>
</comment>
<feature type="transmembrane region" description="Helical" evidence="11">
    <location>
        <begin position="16"/>
        <end position="36"/>
    </location>
</feature>
<feature type="transmembrane region" description="Helical" evidence="11">
    <location>
        <begin position="214"/>
        <end position="232"/>
    </location>
</feature>
<evidence type="ECO:0000256" key="2">
    <source>
        <dbReference type="ARBA" id="ARBA00007783"/>
    </source>
</evidence>
<evidence type="ECO:0000256" key="11">
    <source>
        <dbReference type="RuleBase" id="RU361157"/>
    </source>
</evidence>
<dbReference type="PANTHER" id="PTHR30413">
    <property type="entry name" value="INNER MEMBRANE TRANSPORT PERMEASE"/>
    <property type="match status" value="1"/>
</dbReference>
<keyword evidence="8 11" id="KW-1133">Transmembrane helix</keyword>
<dbReference type="PRINTS" id="PR00164">
    <property type="entry name" value="ABC2TRNSPORT"/>
</dbReference>
<sequence length="243" mass="27434">MLREIITRYGRKNIGFMWLFIEPLLMTSFIAAMWYFVRAHAFTNLNIVAFIVTGYPIMMMWRNAANRAIGAIDANQGLLYHRNVKVLDTILARIFLEICGATIAQIGIMLGLCVLNIIPWPVDFVEMLWAWGLMAVFAVSMGLIICAVAFKFEALGKLWSTISFLMMPLSGVFFFVSSLPTSVQNILLKIPMIHGTEIFRHGYFGNNVITMGNSWYLLTCDILLLYLGLLLIRKTTVRMGGSA</sequence>
<comment type="subcellular location">
    <subcellularLocation>
        <location evidence="11">Cell inner membrane</location>
        <topology evidence="11">Multi-pass membrane protein</topology>
    </subcellularLocation>
    <subcellularLocation>
        <location evidence="1">Cell membrane</location>
        <topology evidence="1">Multi-pass membrane protein</topology>
    </subcellularLocation>
</comment>
<evidence type="ECO:0000313" key="14">
    <source>
        <dbReference type="Proteomes" id="UP000265916"/>
    </source>
</evidence>
<name>A0A3A1YKJ7_9GAMM</name>
<gene>
    <name evidence="13" type="ORF">CKF58_03600</name>
</gene>
<reference evidence="13 14" key="1">
    <citation type="submission" date="2017-08" db="EMBL/GenBank/DDBJ databases">
        <title>Reclassification of Bisgaard taxon 37 and 44.</title>
        <authorList>
            <person name="Christensen H."/>
        </authorList>
    </citation>
    <scope>NUCLEOTIDE SEQUENCE [LARGE SCALE GENOMIC DNA]</scope>
    <source>
        <strain evidence="13 14">111</strain>
    </source>
</reference>
<dbReference type="OrthoDB" id="9814458at2"/>
<evidence type="ECO:0000256" key="3">
    <source>
        <dbReference type="ARBA" id="ARBA00022448"/>
    </source>
</evidence>
<dbReference type="GO" id="GO:0015774">
    <property type="term" value="P:polysaccharide transport"/>
    <property type="evidence" value="ECO:0007669"/>
    <property type="project" value="UniProtKB-KW"/>
</dbReference>
<dbReference type="PROSITE" id="PS51012">
    <property type="entry name" value="ABC_TM2"/>
    <property type="match status" value="1"/>
</dbReference>
<keyword evidence="9" id="KW-0625">Polysaccharide transport</keyword>
<feature type="transmembrane region" description="Helical" evidence="11">
    <location>
        <begin position="42"/>
        <end position="61"/>
    </location>
</feature>
<evidence type="ECO:0000256" key="10">
    <source>
        <dbReference type="ARBA" id="ARBA00023136"/>
    </source>
</evidence>
<evidence type="ECO:0000256" key="5">
    <source>
        <dbReference type="ARBA" id="ARBA00022597"/>
    </source>
</evidence>
<dbReference type="InterPro" id="IPR000412">
    <property type="entry name" value="ABC_2_transport"/>
</dbReference>
<keyword evidence="7" id="KW-0972">Capsule biogenesis/degradation</keyword>
<evidence type="ECO:0000259" key="12">
    <source>
        <dbReference type="PROSITE" id="PS51012"/>
    </source>
</evidence>
<feature type="transmembrane region" description="Helical" evidence="11">
    <location>
        <begin position="128"/>
        <end position="150"/>
    </location>
</feature>
<dbReference type="AlphaFoldDB" id="A0A3A1YKJ7"/>
<keyword evidence="6 11" id="KW-0812">Transmembrane</keyword>
<keyword evidence="5" id="KW-0762">Sugar transport</keyword>
<feature type="domain" description="ABC transmembrane type-2" evidence="12">
    <location>
        <begin position="14"/>
        <end position="235"/>
    </location>
</feature>
<feature type="transmembrane region" description="Helical" evidence="11">
    <location>
        <begin position="162"/>
        <end position="179"/>
    </location>
</feature>
<organism evidence="13 14">
    <name type="scientific">Psittacicella hinzii</name>
    <dbReference type="NCBI Taxonomy" id="2028575"/>
    <lineage>
        <taxon>Bacteria</taxon>
        <taxon>Pseudomonadati</taxon>
        <taxon>Pseudomonadota</taxon>
        <taxon>Gammaproteobacteria</taxon>
        <taxon>Pasteurellales</taxon>
        <taxon>Psittacicellaceae</taxon>
        <taxon>Psittacicella</taxon>
    </lineage>
</organism>
<proteinExistence type="inferred from homology"/>
<dbReference type="InterPro" id="IPR013525">
    <property type="entry name" value="ABC2_TM"/>
</dbReference>
<protein>
    <recommendedName>
        <fullName evidence="11">Transport permease protein</fullName>
    </recommendedName>
</protein>
<evidence type="ECO:0000256" key="4">
    <source>
        <dbReference type="ARBA" id="ARBA00022475"/>
    </source>
</evidence>
<dbReference type="Pfam" id="PF01061">
    <property type="entry name" value="ABC2_membrane"/>
    <property type="match status" value="1"/>
</dbReference>
<keyword evidence="4 11" id="KW-1003">Cell membrane</keyword>
<evidence type="ECO:0000256" key="6">
    <source>
        <dbReference type="ARBA" id="ARBA00022692"/>
    </source>
</evidence>
<accession>A0A3A1YKJ7</accession>
<dbReference type="GO" id="GO:0140359">
    <property type="term" value="F:ABC-type transporter activity"/>
    <property type="evidence" value="ECO:0007669"/>
    <property type="project" value="InterPro"/>
</dbReference>
<dbReference type="PANTHER" id="PTHR30413:SF10">
    <property type="entry name" value="CAPSULE POLYSACCHARIDE EXPORT INNER-MEMBRANE PROTEIN CTRC"/>
    <property type="match status" value="1"/>
</dbReference>
<evidence type="ECO:0000256" key="7">
    <source>
        <dbReference type="ARBA" id="ARBA00022903"/>
    </source>
</evidence>
<evidence type="ECO:0000256" key="9">
    <source>
        <dbReference type="ARBA" id="ARBA00023047"/>
    </source>
</evidence>
<dbReference type="GO" id="GO:0015920">
    <property type="term" value="P:lipopolysaccharide transport"/>
    <property type="evidence" value="ECO:0007669"/>
    <property type="project" value="TreeGrafter"/>
</dbReference>
<feature type="transmembrane region" description="Helical" evidence="11">
    <location>
        <begin position="94"/>
        <end position="122"/>
    </location>
</feature>
<dbReference type="GO" id="GO:0043190">
    <property type="term" value="C:ATP-binding cassette (ABC) transporter complex"/>
    <property type="evidence" value="ECO:0007669"/>
    <property type="project" value="InterPro"/>
</dbReference>
<evidence type="ECO:0000256" key="1">
    <source>
        <dbReference type="ARBA" id="ARBA00004651"/>
    </source>
</evidence>
<dbReference type="EMBL" id="NRJG01000057">
    <property type="protein sequence ID" value="RIY38702.1"/>
    <property type="molecule type" value="Genomic_DNA"/>
</dbReference>
<evidence type="ECO:0000313" key="13">
    <source>
        <dbReference type="EMBL" id="RIY38702.1"/>
    </source>
</evidence>
<dbReference type="InterPro" id="IPR047817">
    <property type="entry name" value="ABC2_TM_bact-type"/>
</dbReference>
<dbReference type="Proteomes" id="UP000265916">
    <property type="component" value="Unassembled WGS sequence"/>
</dbReference>
<evidence type="ECO:0000256" key="8">
    <source>
        <dbReference type="ARBA" id="ARBA00022989"/>
    </source>
</evidence>
<keyword evidence="10 11" id="KW-0472">Membrane</keyword>
<comment type="similarity">
    <text evidence="2 11">Belongs to the ABC-2 integral membrane protein family.</text>
</comment>
<keyword evidence="3 11" id="KW-0813">Transport</keyword>